<keyword evidence="5" id="KW-1185">Reference proteome</keyword>
<comment type="caution">
    <text evidence="4">The sequence shown here is derived from an EMBL/GenBank/DDBJ whole genome shotgun (WGS) entry which is preliminary data.</text>
</comment>
<dbReference type="Gene3D" id="3.40.50.300">
    <property type="entry name" value="P-loop containing nucleotide triphosphate hydrolases"/>
    <property type="match status" value="1"/>
</dbReference>
<gene>
    <name evidence="4" type="ORF">SH1V18_43790</name>
</gene>
<dbReference type="Pfam" id="PF00004">
    <property type="entry name" value="AAA"/>
    <property type="match status" value="1"/>
</dbReference>
<evidence type="ECO:0008006" key="6">
    <source>
        <dbReference type="Google" id="ProtNLM"/>
    </source>
</evidence>
<dbReference type="SUPFAM" id="SSF52540">
    <property type="entry name" value="P-loop containing nucleoside triphosphate hydrolases"/>
    <property type="match status" value="1"/>
</dbReference>
<dbReference type="InterPro" id="IPR057224">
    <property type="entry name" value="DUF7902"/>
</dbReference>
<proteinExistence type="predicted"/>
<feature type="domain" description="DUF7902" evidence="3">
    <location>
        <begin position="596"/>
        <end position="678"/>
    </location>
</feature>
<dbReference type="EMBL" id="BRLB01000023">
    <property type="protein sequence ID" value="GKX31899.1"/>
    <property type="molecule type" value="Genomic_DNA"/>
</dbReference>
<evidence type="ECO:0000259" key="3">
    <source>
        <dbReference type="Pfam" id="PF25472"/>
    </source>
</evidence>
<feature type="domain" description="ATPase AAA-type core" evidence="1">
    <location>
        <begin position="1281"/>
        <end position="1401"/>
    </location>
</feature>
<dbReference type="InterPro" id="IPR020958">
    <property type="entry name" value="DUF3686"/>
</dbReference>
<reference evidence="4" key="1">
    <citation type="submission" date="2022-06" db="EMBL/GenBank/DDBJ databases">
        <title>Vallitalea longa sp. nov., an anaerobic bacterium isolated from marine sediment.</title>
        <authorList>
            <person name="Hirano S."/>
            <person name="Terahara T."/>
            <person name="Mori K."/>
            <person name="Hamada M."/>
            <person name="Matsumoto R."/>
            <person name="Kobayashi T."/>
        </authorList>
    </citation>
    <scope>NUCLEOTIDE SEQUENCE</scope>
    <source>
        <strain evidence="4">SH18-1</strain>
    </source>
</reference>
<evidence type="ECO:0000259" key="2">
    <source>
        <dbReference type="Pfam" id="PF12458"/>
    </source>
</evidence>
<evidence type="ECO:0000259" key="1">
    <source>
        <dbReference type="Pfam" id="PF00004"/>
    </source>
</evidence>
<dbReference type="Pfam" id="PF25472">
    <property type="entry name" value="DUF7902"/>
    <property type="match status" value="1"/>
</dbReference>
<dbReference type="RefSeq" id="WP_281819235.1">
    <property type="nucleotide sequence ID" value="NZ_BRLB01000023.1"/>
</dbReference>
<dbReference type="Proteomes" id="UP001144256">
    <property type="component" value="Unassembled WGS sequence"/>
</dbReference>
<feature type="domain" description="DUF3686" evidence="2">
    <location>
        <begin position="36"/>
        <end position="474"/>
    </location>
</feature>
<evidence type="ECO:0000313" key="4">
    <source>
        <dbReference type="EMBL" id="GKX31899.1"/>
    </source>
</evidence>
<dbReference type="GO" id="GO:0005524">
    <property type="term" value="F:ATP binding"/>
    <property type="evidence" value="ECO:0007669"/>
    <property type="project" value="InterPro"/>
</dbReference>
<name>A0A9W5YH93_9FIRM</name>
<accession>A0A9W5YH93</accession>
<evidence type="ECO:0000313" key="5">
    <source>
        <dbReference type="Proteomes" id="UP001144256"/>
    </source>
</evidence>
<dbReference type="GO" id="GO:0016887">
    <property type="term" value="F:ATP hydrolysis activity"/>
    <property type="evidence" value="ECO:0007669"/>
    <property type="project" value="InterPro"/>
</dbReference>
<organism evidence="4 5">
    <name type="scientific">Vallitalea longa</name>
    <dbReference type="NCBI Taxonomy" id="2936439"/>
    <lineage>
        <taxon>Bacteria</taxon>
        <taxon>Bacillati</taxon>
        <taxon>Bacillota</taxon>
        <taxon>Clostridia</taxon>
        <taxon>Lachnospirales</taxon>
        <taxon>Vallitaleaceae</taxon>
        <taxon>Vallitalea</taxon>
    </lineage>
</organism>
<dbReference type="InterPro" id="IPR003959">
    <property type="entry name" value="ATPase_AAA_core"/>
</dbReference>
<dbReference type="InterPro" id="IPR027417">
    <property type="entry name" value="P-loop_NTPase"/>
</dbReference>
<protein>
    <recommendedName>
        <fullName evidence="6">AAA family ATPase</fullName>
    </recommendedName>
</protein>
<sequence length="1639" mass="189282">MDVKDNKDIKTKNSNNDMENGTYEVIKNRLIKQGTDLQERVHKLNSIRKEVFGSIETKLLGSERIITENNCIPRDMAPVDDYFIFGYNVHIGLKSKVELSDVFSIYQYKDRTFQKQTLDLIVNDQFLRDFDELYKYYKNTFFAKFTIIEPYFYMIFQTGKNATDIKVFKWLIEDGKLTYVDCRSDHEVRFVGKNDFKFIKATRDDQRTGIHPHVSILDKVFVETIDGDLTIKVEDNTETGKGIYSEDVEDKDQNLDDAEIFYANLDQIIVLKIKPYKENDYRYFIFNNKLKNVVRIDSIKDTCMLLPGNHGLIFPQGYYLQNGEYKVFDVPADNLVFDQMISSSNGEDYQYIFYNIDSGIYLVYSYNIIEQTIDTPIVCSGYSHFNNGEMIVFKNEDEPRKNHMIQIWQTPYVGKNYVAESKNDSILFNIGNKDIVNCMAECKIVYKLIQKGESYQSIYFDIVKESEQIIDSYFWLDKEEVYNLKEVLISIKETSTFAIGEFEKVVRIKKSTKKQISNVADESEGLLKKLEYGTFDSIDEYVKVLADIRNLRGKIVSLRDLRYTDIPFVDALDVKVREKNEEFSKKCVEFIIQPEGLKPYADKVRELQDGVDKVNKSKEGKELSKKIDGTCTELELLIDIVSNFKIEDPTMTTEIIDKISSLFSLINNAKARLKTRVEQFTKSEMTTQFNSQMKLLSQAVVNYLDVSDTVEKCDQYLNKVMVQIQELEGKFAEFDDYIDKLGEKREELYTAFESKKQALIDKLNKRILGLVNSSERIIKGITNRLNGYDSVEKINGYLATDIMAEKVRDIISQLRELGDNVKADEISSRLKKLKEDAIRQLKDKEELYVNGENVIKLGRHQFSVNTKAIDLSIVQKDDELYYHITGTDFWDKVVHEDISKYEHVFSQSIVSESRDVYRGEYLAYLVFNAANTKQYESLDALYSKSEIQLVEIVQKYMEPRYQEGYTKGVHDSDAAKILKALLELNQNIDLLIYSSRVRALARLFWNRLIDADTKKLLTSRLSELAKVSEYFNTAPNLENYIPYIVEKLENTYKDIALFDNKNIPDAAEYLCKEIMKNKDFVVSREAKKMYDGFISYLRDKNALEIFELSIKNSKNDIEGLFYLIKEWVNAYGIGTNVFDGLEEDELVGLLDEVIVLLMENDRNLGRVINVDSKITITELVGSHYMINEGTYKLDYTKFMDKLNYYSEVTVNDYIKFQDIKKELIKEFKKELNLDEFKPKVLSSFVRNKLIDKVYLPLIGDNLAKQIGVIGENKRTDLMGMLLLVSPPGYGKTTLMEYIASRLGIILVKVNGPSLGNDVTSLDPGKASNTSARDELRKLNLALKMGNNVMIYVDDIQHCNPEFLQKFISLCDGQRKIEGVYNGVGQTYDLRGKKVAVVMAGNPYTESGEKFKIPDMLSNRADVYNLGDMLRENEEAFKLSYIENSLTSNPVLSKLASRSQKDIYGLIEMANGAERENVNLENNYSIDELNEYTSVIEKLFRVRDVVLKVNMEYIYSAAMADEYRNEPPFKLQGSYRNMNKIAEKIVPIMNDEELNHQILASYENDSQTLTSDAESNMLKWKEIAGCLSSEEQKRLDEIKSIFIKNKMIKGDDKLGQAVSVLSNLTDNIEMIKDILSRKNK</sequence>
<dbReference type="Pfam" id="PF12458">
    <property type="entry name" value="DUF3686"/>
    <property type="match status" value="1"/>
</dbReference>